<keyword evidence="3" id="KW-0645">Protease</keyword>
<keyword evidence="1" id="KW-0472">Membrane</keyword>
<evidence type="ECO:0000256" key="1">
    <source>
        <dbReference type="SAM" id="Phobius"/>
    </source>
</evidence>
<evidence type="ECO:0000313" key="3">
    <source>
        <dbReference type="EMBL" id="TFF67340.1"/>
    </source>
</evidence>
<feature type="transmembrane region" description="Helical" evidence="1">
    <location>
        <begin position="234"/>
        <end position="253"/>
    </location>
</feature>
<dbReference type="GO" id="GO:0008237">
    <property type="term" value="F:metallopeptidase activity"/>
    <property type="evidence" value="ECO:0007669"/>
    <property type="project" value="UniProtKB-KW"/>
</dbReference>
<evidence type="ECO:0000259" key="2">
    <source>
        <dbReference type="Pfam" id="PF02517"/>
    </source>
</evidence>
<keyword evidence="1" id="KW-0812">Transmembrane</keyword>
<keyword evidence="3" id="KW-0482">Metalloprotease</keyword>
<feature type="transmembrane region" description="Helical" evidence="1">
    <location>
        <begin position="132"/>
        <end position="149"/>
    </location>
</feature>
<proteinExistence type="predicted"/>
<feature type="transmembrane region" description="Helical" evidence="1">
    <location>
        <begin position="90"/>
        <end position="112"/>
    </location>
</feature>
<comment type="caution">
    <text evidence="3">The sequence shown here is derived from an EMBL/GenBank/DDBJ whole genome shotgun (WGS) entry which is preliminary data.</text>
</comment>
<dbReference type="EMBL" id="SCFR01000003">
    <property type="protein sequence ID" value="TFF67340.1"/>
    <property type="molecule type" value="Genomic_DNA"/>
</dbReference>
<dbReference type="GO" id="GO:0006508">
    <property type="term" value="P:proteolysis"/>
    <property type="evidence" value="ECO:0007669"/>
    <property type="project" value="UniProtKB-KW"/>
</dbReference>
<accession>A0A4R9C2R1</accession>
<feature type="domain" description="CAAX prenyl protease 2/Lysostaphin resistance protein A-like" evidence="2">
    <location>
        <begin position="131"/>
        <end position="216"/>
    </location>
</feature>
<feature type="transmembrane region" description="Helical" evidence="1">
    <location>
        <begin position="208"/>
        <end position="228"/>
    </location>
</feature>
<protein>
    <submittedName>
        <fullName evidence="3">CPBP family intramembrane metalloprotease</fullName>
    </submittedName>
</protein>
<dbReference type="AlphaFoldDB" id="A0A4R9C2R1"/>
<feature type="transmembrane region" description="Helical" evidence="1">
    <location>
        <begin position="161"/>
        <end position="179"/>
    </location>
</feature>
<feature type="transmembrane region" description="Helical" evidence="1">
    <location>
        <begin position="52"/>
        <end position="69"/>
    </location>
</feature>
<feature type="transmembrane region" description="Helical" evidence="1">
    <location>
        <begin position="274"/>
        <end position="300"/>
    </location>
</feature>
<sequence>MENNLENLLENENYNLVEARKANRKIIFSYLIYFLSINILASLTGFIQDIGIRQITIVGLGIIPIYFFVGKKSLENLRSQKQKYFGIKDLFFFVGLSYAITLIFSIFTNFVVSKLNIPSPNVTKIIQNNLNITLFIYAVIFGPAIEELQFRGFYLNITRKYGKIASILLVSILFSFSHLNIIQGLGTFGLALVFTYVAYFYSFRDALILHIINNLIVAIVGFLSSNYGLQSMQIVALSIILIILGFSAIVQLFTEKRRNEFKNNLKIDKAEKKYLKNLFTDYVFIVYFIFILAFSVYAGYIAQNAR</sequence>
<keyword evidence="1" id="KW-1133">Transmembrane helix</keyword>
<organism evidence="3 4">
    <name type="scientific">Helcococcus ovis</name>
    <dbReference type="NCBI Taxonomy" id="72026"/>
    <lineage>
        <taxon>Bacteria</taxon>
        <taxon>Bacillati</taxon>
        <taxon>Bacillota</taxon>
        <taxon>Tissierellia</taxon>
        <taxon>Tissierellales</taxon>
        <taxon>Peptoniphilaceae</taxon>
        <taxon>Helcococcus</taxon>
    </lineage>
</organism>
<dbReference type="RefSeq" id="WP_134768812.1">
    <property type="nucleotide sequence ID" value="NZ_CP119761.1"/>
</dbReference>
<dbReference type="Pfam" id="PF02517">
    <property type="entry name" value="Rce1-like"/>
    <property type="match status" value="1"/>
</dbReference>
<dbReference type="Proteomes" id="UP000297454">
    <property type="component" value="Unassembled WGS sequence"/>
</dbReference>
<dbReference type="GO" id="GO:0004175">
    <property type="term" value="F:endopeptidase activity"/>
    <property type="evidence" value="ECO:0007669"/>
    <property type="project" value="UniProtKB-ARBA"/>
</dbReference>
<keyword evidence="3" id="KW-0378">Hydrolase</keyword>
<dbReference type="GO" id="GO:0080120">
    <property type="term" value="P:CAAX-box protein maturation"/>
    <property type="evidence" value="ECO:0007669"/>
    <property type="project" value="UniProtKB-ARBA"/>
</dbReference>
<reference evidence="3 4" key="1">
    <citation type="submission" date="2019-01" db="EMBL/GenBank/DDBJ databases">
        <title>Draft Genome Sequences of Helcococcus ovis Strains Isolated from the Uterus and Vagina of Dairy Cows with Metritis.</title>
        <authorList>
            <person name="Cunha F."/>
            <person name="Jeon S.J."/>
            <person name="Kutzer P."/>
            <person name="Galvao K.N."/>
        </authorList>
    </citation>
    <scope>NUCLEOTIDE SEQUENCE [LARGE SCALE GENOMIC DNA]</scope>
    <source>
        <strain evidence="3 4">KG-37</strain>
    </source>
</reference>
<feature type="transmembrane region" description="Helical" evidence="1">
    <location>
        <begin position="27"/>
        <end position="46"/>
    </location>
</feature>
<gene>
    <name evidence="3" type="ORF">EQF91_01575</name>
</gene>
<evidence type="ECO:0000313" key="4">
    <source>
        <dbReference type="Proteomes" id="UP000297454"/>
    </source>
</evidence>
<name>A0A4R9C2R1_9FIRM</name>
<dbReference type="InterPro" id="IPR003675">
    <property type="entry name" value="Rce1/LyrA-like_dom"/>
</dbReference>
<keyword evidence="4" id="KW-1185">Reference proteome</keyword>